<feature type="domain" description="FAD-binding FR-type" evidence="14">
    <location>
        <begin position="664"/>
        <end position="889"/>
    </location>
</feature>
<protein>
    <submittedName>
        <fullName evidence="15">Cytochrome P450</fullName>
    </submittedName>
</protein>
<comment type="cofactor">
    <cofactor evidence="2">
        <name>heme</name>
        <dbReference type="ChEBI" id="CHEBI:30413"/>
    </cofactor>
</comment>
<evidence type="ECO:0000256" key="6">
    <source>
        <dbReference type="ARBA" id="ARBA00022643"/>
    </source>
</evidence>
<dbReference type="InterPro" id="IPR001094">
    <property type="entry name" value="Flavdoxin-like"/>
</dbReference>
<dbReference type="InterPro" id="IPR001709">
    <property type="entry name" value="Flavoprot_Pyr_Nucl_cyt_Rdtase"/>
</dbReference>
<feature type="region of interest" description="Disordered" evidence="11">
    <location>
        <begin position="1"/>
        <end position="22"/>
    </location>
</feature>
<sequence length="1071" mass="121676">MDKRSNDRGIHTLEPQSLDGSEPSKIYEINAYELANQILEDYTQPDSKYVQGLTGSLGVIHAYFTPKPSDYVEPDTWNNVCKSFSQKFVESPLQKWGFSGMDDITQQLVLKWERFGPDNKISLVQDFFLLALDSMGLSVLNMRFNSFYKSELVPFVGYLYELAERLSEAKPADWAIPDPNSGQSRSDKSPVQGDSTIDTKEVDGLANLVLDRLKEAIRKRVISPNKYDVLSDIMQVDEKKRDENLDAVSRYLAMLSVATIGLISSVLSFAIYELLKNEPARKKLQEEIDEVLQGGDCKPDHLSRMPYLTAVLEETLRLHPPVPKLAFFASEDKAFNDNTIPKGSKIFIDVESILKDTDPIAWGEDANEFKPERMEGIKFEDDKRLKSLEKSKDTYFGNPFITMLAKLAIVSLFQRFDFKLVDADYHLNWEQQIGPVPGNLLLHASLRGQSQSSAGVTEEPPVSQVTQTPTPHTPEKKETPIYILWGGRDGTCENYAETLLRWAPANGYKPIMAELNRYAKKDALPKDGPVIIIAATYAGYPTENAKDFHAYLSKLVAEKSTELEGVKYAVFGCGRSGWSDTYQKVPIEFDDMLTRGGAEKLINRGEFDAGRPFTADAFDDWAAKLWNVLSKQYDVTYDESLYREVYEIRQIGNADARHRILRQKDTISAVVVENRTISNPDGTLPARHIELRMRVKEACKYQPGDVISVLPTNPIEDVHRVFRHFRMPLEQEFRVEKLSSSVFETLPAGERVKVFELLINFVELGKPAQKSHLRILMKHTRNEDTKRELQSEINTSLANTIKNHLSILDYLEKYRDIELPFNKFFIMLPYMRTREYSISSSPLWKPNTLTLSYQEHKKGVSSGYLARQSPGDVIRFTWRVSSHAHFGLPERPDKDGNPVPANEAEKPVVMFATGTGIAPFRSMIQDRWVRARQGEKVGKMILFFGCRDPKKDFLYADSDLKDWMDQKNWKGERLLDVRPAFSRPPDEAAKVQSSGCKYIQDRAQKDADLLIEVYDNGARYLTCGNVAASKGLEAVGKEIVRKGHEKKGKTPPPPEEIKKFIGQIYFTDVFG</sequence>
<evidence type="ECO:0000256" key="11">
    <source>
        <dbReference type="SAM" id="MobiDB-lite"/>
    </source>
</evidence>
<dbReference type="Gene3D" id="1.10.630.10">
    <property type="entry name" value="Cytochrome P450"/>
    <property type="match status" value="1"/>
</dbReference>
<feature type="region of interest" description="Disordered" evidence="11">
    <location>
        <begin position="173"/>
        <end position="197"/>
    </location>
</feature>
<dbReference type="Gene3D" id="2.40.30.10">
    <property type="entry name" value="Translation factors"/>
    <property type="match status" value="1"/>
</dbReference>
<feature type="region of interest" description="Disordered" evidence="11">
    <location>
        <begin position="451"/>
        <end position="477"/>
    </location>
</feature>
<keyword evidence="7" id="KW-0274">FAD</keyword>
<gene>
    <name evidence="15" type="ORF">RHS04_07910</name>
</gene>
<comment type="cofactor">
    <cofactor evidence="3">
        <name>FAD</name>
        <dbReference type="ChEBI" id="CHEBI:57692"/>
    </cofactor>
</comment>
<dbReference type="SUPFAM" id="SSF52343">
    <property type="entry name" value="Ferredoxin reductase-like, C-terminal NADP-linked domain"/>
    <property type="match status" value="1"/>
</dbReference>
<reference evidence="15" key="1">
    <citation type="submission" date="2020-09" db="EMBL/GenBank/DDBJ databases">
        <title>Comparative genome analyses of four rice-infecting Rhizoctonia solani isolates reveal extensive enrichment of homogalacturonan modification genes.</title>
        <authorList>
            <person name="Lee D.-Y."/>
            <person name="Jeon J."/>
            <person name="Kim K.-T."/>
            <person name="Cheong K."/>
            <person name="Song H."/>
            <person name="Choi G."/>
            <person name="Ko J."/>
            <person name="Opiyo S.O."/>
            <person name="Zuo S."/>
            <person name="Madhav S."/>
            <person name="Lee Y.-H."/>
            <person name="Wang G.-L."/>
        </authorList>
    </citation>
    <scope>NUCLEOTIDE SEQUENCE</scope>
    <source>
        <strain evidence="15">AG1-IA YN-7</strain>
    </source>
</reference>
<dbReference type="Gene3D" id="3.40.50.360">
    <property type="match status" value="1"/>
</dbReference>
<keyword evidence="12" id="KW-0472">Membrane</keyword>
<dbReference type="Pfam" id="PF00175">
    <property type="entry name" value="NAD_binding_1"/>
    <property type="match status" value="1"/>
</dbReference>
<evidence type="ECO:0000256" key="2">
    <source>
        <dbReference type="ARBA" id="ARBA00001971"/>
    </source>
</evidence>
<dbReference type="PROSITE" id="PS50902">
    <property type="entry name" value="FLAVODOXIN_LIKE"/>
    <property type="match status" value="1"/>
</dbReference>
<comment type="similarity">
    <text evidence="4">In the N-terminal section; belongs to the cytochrome P450 family.</text>
</comment>
<dbReference type="GO" id="GO:0004497">
    <property type="term" value="F:monooxygenase activity"/>
    <property type="evidence" value="ECO:0007669"/>
    <property type="project" value="InterPro"/>
</dbReference>
<feature type="compositionally biased region" description="Low complexity" evidence="11">
    <location>
        <begin position="460"/>
        <end position="470"/>
    </location>
</feature>
<evidence type="ECO:0000256" key="3">
    <source>
        <dbReference type="ARBA" id="ARBA00001974"/>
    </source>
</evidence>
<keyword evidence="12" id="KW-0812">Transmembrane</keyword>
<proteinExistence type="inferred from homology"/>
<evidence type="ECO:0000256" key="9">
    <source>
        <dbReference type="ARBA" id="ARBA00023002"/>
    </source>
</evidence>
<evidence type="ECO:0000256" key="8">
    <source>
        <dbReference type="ARBA" id="ARBA00022857"/>
    </source>
</evidence>
<dbReference type="GO" id="GO:0003958">
    <property type="term" value="F:NADPH-hemoprotein reductase activity"/>
    <property type="evidence" value="ECO:0007669"/>
    <property type="project" value="UniProtKB-EC"/>
</dbReference>
<dbReference type="InterPro" id="IPR036396">
    <property type="entry name" value="Cyt_P450_sf"/>
</dbReference>
<evidence type="ECO:0000259" key="14">
    <source>
        <dbReference type="PROSITE" id="PS51384"/>
    </source>
</evidence>
<dbReference type="InterPro" id="IPR008254">
    <property type="entry name" value="Flavodoxin/NO_synth"/>
</dbReference>
<dbReference type="EMBL" id="JACYCC010000213">
    <property type="protein sequence ID" value="KAF8672053.1"/>
    <property type="molecule type" value="Genomic_DNA"/>
</dbReference>
<evidence type="ECO:0000256" key="7">
    <source>
        <dbReference type="ARBA" id="ARBA00022827"/>
    </source>
</evidence>
<accession>A0A8H7H327</accession>
<keyword evidence="6" id="KW-0288">FMN</keyword>
<comment type="catalytic activity">
    <reaction evidence="10">
        <text>2 oxidized [cytochrome P450] + NADPH = 2 reduced [cytochrome P450] + NADP(+) + H(+)</text>
        <dbReference type="Rhea" id="RHEA:24040"/>
        <dbReference type="Rhea" id="RHEA-COMP:14627"/>
        <dbReference type="Rhea" id="RHEA-COMP:14628"/>
        <dbReference type="ChEBI" id="CHEBI:15378"/>
        <dbReference type="ChEBI" id="CHEBI:55376"/>
        <dbReference type="ChEBI" id="CHEBI:57783"/>
        <dbReference type="ChEBI" id="CHEBI:58349"/>
        <dbReference type="ChEBI" id="CHEBI:60344"/>
        <dbReference type="EC" id="1.6.2.4"/>
    </reaction>
</comment>
<name>A0A8H7H327_9AGAM</name>
<dbReference type="SUPFAM" id="SSF48264">
    <property type="entry name" value="Cytochrome P450"/>
    <property type="match status" value="1"/>
</dbReference>
<evidence type="ECO:0000259" key="13">
    <source>
        <dbReference type="PROSITE" id="PS50902"/>
    </source>
</evidence>
<evidence type="ECO:0000256" key="12">
    <source>
        <dbReference type="SAM" id="Phobius"/>
    </source>
</evidence>
<keyword evidence="8" id="KW-0521">NADP</keyword>
<dbReference type="SUPFAM" id="SSF52218">
    <property type="entry name" value="Flavoproteins"/>
    <property type="match status" value="1"/>
</dbReference>
<dbReference type="InterPro" id="IPR001128">
    <property type="entry name" value="Cyt_P450"/>
</dbReference>
<dbReference type="Gene3D" id="3.40.50.80">
    <property type="entry name" value="Nucleotide-binding domain of ferredoxin-NADP reductase (FNR) module"/>
    <property type="match status" value="1"/>
</dbReference>
<dbReference type="PANTHER" id="PTHR19384:SF127">
    <property type="entry name" value="BIFUNCTIONAL CYTOCHROME P450_NADPH--P450 REDUCTASE"/>
    <property type="match status" value="1"/>
</dbReference>
<evidence type="ECO:0000256" key="5">
    <source>
        <dbReference type="ARBA" id="ARBA00022630"/>
    </source>
</evidence>
<evidence type="ECO:0000256" key="1">
    <source>
        <dbReference type="ARBA" id="ARBA00001917"/>
    </source>
</evidence>
<evidence type="ECO:0000256" key="10">
    <source>
        <dbReference type="ARBA" id="ARBA00049342"/>
    </source>
</evidence>
<dbReference type="InterPro" id="IPR029039">
    <property type="entry name" value="Flavoprotein-like_sf"/>
</dbReference>
<dbReference type="InterPro" id="IPR001433">
    <property type="entry name" value="OxRdtase_FAD/NAD-bd"/>
</dbReference>
<comment type="caution">
    <text evidence="15">The sequence shown here is derived from an EMBL/GenBank/DDBJ whole genome shotgun (WGS) entry which is preliminary data.</text>
</comment>
<feature type="transmembrane region" description="Helical" evidence="12">
    <location>
        <begin position="251"/>
        <end position="275"/>
    </location>
</feature>
<dbReference type="InterPro" id="IPR003097">
    <property type="entry name" value="CysJ-like_FAD-binding"/>
</dbReference>
<dbReference type="InterPro" id="IPR017927">
    <property type="entry name" value="FAD-bd_FR_type"/>
</dbReference>
<dbReference type="PROSITE" id="PS51384">
    <property type="entry name" value="FAD_FR"/>
    <property type="match status" value="1"/>
</dbReference>
<dbReference type="Pfam" id="PF00258">
    <property type="entry name" value="Flavodoxin_1"/>
    <property type="match status" value="1"/>
</dbReference>
<keyword evidence="12" id="KW-1133">Transmembrane helix</keyword>
<feature type="compositionally biased region" description="Basic and acidic residues" evidence="11">
    <location>
        <begin position="1"/>
        <end position="11"/>
    </location>
</feature>
<evidence type="ECO:0000256" key="4">
    <source>
        <dbReference type="ARBA" id="ARBA00010018"/>
    </source>
</evidence>
<dbReference type="GO" id="GO:0020037">
    <property type="term" value="F:heme binding"/>
    <property type="evidence" value="ECO:0007669"/>
    <property type="project" value="InterPro"/>
</dbReference>
<dbReference type="InterPro" id="IPR017938">
    <property type="entry name" value="Riboflavin_synthase-like_b-brl"/>
</dbReference>
<dbReference type="Pfam" id="PF00067">
    <property type="entry name" value="p450"/>
    <property type="match status" value="1"/>
</dbReference>
<dbReference type="AlphaFoldDB" id="A0A8H7H327"/>
<evidence type="ECO:0000313" key="15">
    <source>
        <dbReference type="EMBL" id="KAF8672053.1"/>
    </source>
</evidence>
<evidence type="ECO:0000313" key="16">
    <source>
        <dbReference type="Proteomes" id="UP000650582"/>
    </source>
</evidence>
<dbReference type="GO" id="GO:0005506">
    <property type="term" value="F:iron ion binding"/>
    <property type="evidence" value="ECO:0007669"/>
    <property type="project" value="InterPro"/>
</dbReference>
<dbReference type="GO" id="GO:0010181">
    <property type="term" value="F:FMN binding"/>
    <property type="evidence" value="ECO:0007669"/>
    <property type="project" value="InterPro"/>
</dbReference>
<keyword evidence="9" id="KW-0560">Oxidoreductase</keyword>
<dbReference type="PRINTS" id="PR00369">
    <property type="entry name" value="FLAVODOXIN"/>
</dbReference>
<dbReference type="Proteomes" id="UP000650582">
    <property type="component" value="Unassembled WGS sequence"/>
</dbReference>
<dbReference type="Pfam" id="PF00667">
    <property type="entry name" value="FAD_binding_1"/>
    <property type="match status" value="1"/>
</dbReference>
<dbReference type="GO" id="GO:0016705">
    <property type="term" value="F:oxidoreductase activity, acting on paired donors, with incorporation or reduction of molecular oxygen"/>
    <property type="evidence" value="ECO:0007669"/>
    <property type="project" value="InterPro"/>
</dbReference>
<dbReference type="InterPro" id="IPR023173">
    <property type="entry name" value="NADPH_Cyt_P450_Rdtase_alpha"/>
</dbReference>
<comment type="cofactor">
    <cofactor evidence="1">
        <name>FMN</name>
        <dbReference type="ChEBI" id="CHEBI:58210"/>
    </cofactor>
</comment>
<dbReference type="PANTHER" id="PTHR19384">
    <property type="entry name" value="NITRIC OXIDE SYNTHASE-RELATED"/>
    <property type="match status" value="1"/>
</dbReference>
<dbReference type="GO" id="GO:0050660">
    <property type="term" value="F:flavin adenine dinucleotide binding"/>
    <property type="evidence" value="ECO:0007669"/>
    <property type="project" value="TreeGrafter"/>
</dbReference>
<dbReference type="PRINTS" id="PR00371">
    <property type="entry name" value="FPNCR"/>
</dbReference>
<feature type="domain" description="Flavodoxin-like" evidence="13">
    <location>
        <begin position="481"/>
        <end position="626"/>
    </location>
</feature>
<keyword evidence="5" id="KW-0285">Flavoprotein</keyword>
<dbReference type="SUPFAM" id="SSF63380">
    <property type="entry name" value="Riboflavin synthase domain-like"/>
    <property type="match status" value="1"/>
</dbReference>
<dbReference type="Gene3D" id="1.20.990.10">
    <property type="entry name" value="NADPH-cytochrome p450 Reductase, Chain A, domain 3"/>
    <property type="match status" value="1"/>
</dbReference>
<dbReference type="GO" id="GO:0005829">
    <property type="term" value="C:cytosol"/>
    <property type="evidence" value="ECO:0007669"/>
    <property type="project" value="TreeGrafter"/>
</dbReference>
<organism evidence="15 16">
    <name type="scientific">Rhizoctonia solani</name>
    <dbReference type="NCBI Taxonomy" id="456999"/>
    <lineage>
        <taxon>Eukaryota</taxon>
        <taxon>Fungi</taxon>
        <taxon>Dikarya</taxon>
        <taxon>Basidiomycota</taxon>
        <taxon>Agaricomycotina</taxon>
        <taxon>Agaricomycetes</taxon>
        <taxon>Cantharellales</taxon>
        <taxon>Ceratobasidiaceae</taxon>
        <taxon>Rhizoctonia</taxon>
    </lineage>
</organism>
<dbReference type="InterPro" id="IPR039261">
    <property type="entry name" value="FNR_nucleotide-bd"/>
</dbReference>